<organism evidence="2 3">
    <name type="scientific">Streptomyces cathayae</name>
    <dbReference type="NCBI Taxonomy" id="3031124"/>
    <lineage>
        <taxon>Bacteria</taxon>
        <taxon>Bacillati</taxon>
        <taxon>Actinomycetota</taxon>
        <taxon>Actinomycetes</taxon>
        <taxon>Kitasatosporales</taxon>
        <taxon>Streptomycetaceae</taxon>
        <taxon>Streptomyces</taxon>
    </lineage>
</organism>
<evidence type="ECO:0000313" key="2">
    <source>
        <dbReference type="EMBL" id="WGD41106.1"/>
    </source>
</evidence>
<gene>
    <name evidence="2" type="ORF">PYS65_13585</name>
</gene>
<evidence type="ECO:0000256" key="1">
    <source>
        <dbReference type="SAM" id="Phobius"/>
    </source>
</evidence>
<protein>
    <submittedName>
        <fullName evidence="2">Uncharacterized protein</fullName>
    </submittedName>
</protein>
<keyword evidence="1" id="KW-1133">Transmembrane helix</keyword>
<dbReference type="Proteomes" id="UP001216440">
    <property type="component" value="Chromosome"/>
</dbReference>
<dbReference type="RefSeq" id="WP_279334224.1">
    <property type="nucleotide sequence ID" value="NZ_CP121682.1"/>
</dbReference>
<proteinExistence type="predicted"/>
<evidence type="ECO:0000313" key="3">
    <source>
        <dbReference type="Proteomes" id="UP001216440"/>
    </source>
</evidence>
<feature type="transmembrane region" description="Helical" evidence="1">
    <location>
        <begin position="84"/>
        <end position="106"/>
    </location>
</feature>
<dbReference type="EMBL" id="CP121682">
    <property type="protein sequence ID" value="WGD41106.1"/>
    <property type="molecule type" value="Genomic_DNA"/>
</dbReference>
<reference evidence="2 3" key="1">
    <citation type="submission" date="2023-03" db="EMBL/GenBank/DDBJ databases">
        <authorList>
            <person name="Mo P."/>
        </authorList>
    </citation>
    <scope>NUCLEOTIDE SEQUENCE [LARGE SCALE GENOMIC DNA]</scope>
    <source>
        <strain evidence="2 3">HUAS 5</strain>
    </source>
</reference>
<name>A0ABY8K2H9_9ACTN</name>
<keyword evidence="1" id="KW-0472">Membrane</keyword>
<keyword evidence="1" id="KW-0812">Transmembrane</keyword>
<accession>A0ABY8K2H9</accession>
<sequence>MSTNAPPPHSATRTLTVWSVAGLVLLLPTVVLAWIVVLSTERGSRCLAYGEQCSGVPDGLTPGFFVTALVAGVLATAWPRTRWLPARSGAVAVQWAAMLTMGALILSGA</sequence>
<feature type="transmembrane region" description="Helical" evidence="1">
    <location>
        <begin position="59"/>
        <end position="78"/>
    </location>
</feature>
<keyword evidence="3" id="KW-1185">Reference proteome</keyword>
<feature type="transmembrane region" description="Helical" evidence="1">
    <location>
        <begin position="15"/>
        <end position="38"/>
    </location>
</feature>